<feature type="transmembrane region" description="Helical" evidence="1">
    <location>
        <begin position="89"/>
        <end position="106"/>
    </location>
</feature>
<evidence type="ECO:0000313" key="3">
    <source>
        <dbReference type="Proteomes" id="UP000251341"/>
    </source>
</evidence>
<feature type="transmembrane region" description="Helical" evidence="1">
    <location>
        <begin position="129"/>
        <end position="156"/>
    </location>
</feature>
<accession>A0A315ENJ0</accession>
<protein>
    <recommendedName>
        <fullName evidence="4">Glycosyltransferase RgtA/B/C/D-like domain-containing protein</fullName>
    </recommendedName>
</protein>
<evidence type="ECO:0000313" key="2">
    <source>
        <dbReference type="EMBL" id="PUE59470.1"/>
    </source>
</evidence>
<keyword evidence="1" id="KW-0812">Transmembrane</keyword>
<comment type="caution">
    <text evidence="2">The sequence shown here is derived from an EMBL/GenBank/DDBJ whole genome shotgun (WGS) entry which is preliminary data.</text>
</comment>
<name>A0A315ENJ0_9BURK</name>
<sequence length="463" mass="52619">MFYPNFIDHLEPTITQITLIWMQGGDLYPPMDAPSMHGLLYGPALYWVQFPFLALSSDPILSSKLPSVIAFNIAWCLLFFTYKNSLAKAYLLLLLPFNLILFWNRAEPYFVLLVALAALIVERQPTHKALLLGVLAGLASSLKAHGILYILPFLIFFGGHSLRTVAQFVVAFVVVCLSFFIDGGTSLLQYFEYLKLATKHGISFAYLEKNLFFLLFAWIPIALTFRCTTVSRYEAYRWTGVVLIEILVAIAGSKPGAGVHHLIPIVVLNSYLYEIQLRKIENIEAKFLGIKIGLAILALYVLSFVWKNIYDSEIKSVSTIESQRQATLEIQKFAKEYPSLLMGITDKENDNYNLTFLRPYLITSAAPQFEYAGFMDLSYSGISDKPFVAFLNGCQNKFIATPNHGIPFSIVNFYTNEPLFSVDAQSAFRDHYKARHRGEFFTVYECKESNLELHERALKTWKN</sequence>
<keyword evidence="3" id="KW-1185">Reference proteome</keyword>
<keyword evidence="1" id="KW-0472">Membrane</keyword>
<reference evidence="2 3" key="1">
    <citation type="submission" date="2017-04" db="EMBL/GenBank/DDBJ databases">
        <title>Unexpected and diverse lifestyles within the genus Limnohabitans.</title>
        <authorList>
            <person name="Kasalicky V."/>
            <person name="Mehrshad M."/>
            <person name="Andrei S.-A."/>
            <person name="Salcher M."/>
            <person name="Kratochvilova H."/>
            <person name="Simek K."/>
            <person name="Ghai R."/>
        </authorList>
    </citation>
    <scope>NUCLEOTIDE SEQUENCE [LARGE SCALE GENOMIC DNA]</scope>
    <source>
        <strain evidence="2 3">MWH-C5</strain>
    </source>
</reference>
<dbReference type="AlphaFoldDB" id="A0A315ENJ0"/>
<dbReference type="Proteomes" id="UP000251341">
    <property type="component" value="Unassembled WGS sequence"/>
</dbReference>
<feature type="transmembrane region" description="Helical" evidence="1">
    <location>
        <begin position="287"/>
        <end position="306"/>
    </location>
</feature>
<feature type="transmembrane region" description="Helical" evidence="1">
    <location>
        <begin position="168"/>
        <end position="191"/>
    </location>
</feature>
<feature type="transmembrane region" description="Helical" evidence="1">
    <location>
        <begin position="65"/>
        <end position="82"/>
    </location>
</feature>
<gene>
    <name evidence="2" type="ORF">B9Z44_07740</name>
</gene>
<organism evidence="2 3">
    <name type="scientific">Limnohabitans curvus</name>
    <dbReference type="NCBI Taxonomy" id="323423"/>
    <lineage>
        <taxon>Bacteria</taxon>
        <taxon>Pseudomonadati</taxon>
        <taxon>Pseudomonadota</taxon>
        <taxon>Betaproteobacteria</taxon>
        <taxon>Burkholderiales</taxon>
        <taxon>Comamonadaceae</taxon>
        <taxon>Limnohabitans</taxon>
    </lineage>
</organism>
<evidence type="ECO:0008006" key="4">
    <source>
        <dbReference type="Google" id="ProtNLM"/>
    </source>
</evidence>
<dbReference type="EMBL" id="NESP01000001">
    <property type="protein sequence ID" value="PUE59470.1"/>
    <property type="molecule type" value="Genomic_DNA"/>
</dbReference>
<feature type="transmembrane region" description="Helical" evidence="1">
    <location>
        <begin position="211"/>
        <end position="228"/>
    </location>
</feature>
<proteinExistence type="predicted"/>
<evidence type="ECO:0000256" key="1">
    <source>
        <dbReference type="SAM" id="Phobius"/>
    </source>
</evidence>
<keyword evidence="1" id="KW-1133">Transmembrane helix</keyword>